<accession>A0ABX1E9K6</accession>
<evidence type="ECO:0000256" key="5">
    <source>
        <dbReference type="SAM" id="MobiDB-lite"/>
    </source>
</evidence>
<keyword evidence="1" id="KW-0229">DNA integration</keyword>
<dbReference type="InterPro" id="IPR013762">
    <property type="entry name" value="Integrase-like_cat_sf"/>
</dbReference>
<proteinExistence type="predicted"/>
<dbReference type="Pfam" id="PF00589">
    <property type="entry name" value="Phage_integrase"/>
    <property type="match status" value="1"/>
</dbReference>
<dbReference type="Proteomes" id="UP000787635">
    <property type="component" value="Unassembled WGS sequence"/>
</dbReference>
<comment type="caution">
    <text evidence="8">The sequence shown here is derived from an EMBL/GenBank/DDBJ whole genome shotgun (WGS) entry which is preliminary data.</text>
</comment>
<feature type="domain" description="Core-binding (CB)" evidence="7">
    <location>
        <begin position="81"/>
        <end position="157"/>
    </location>
</feature>
<evidence type="ECO:0000259" key="6">
    <source>
        <dbReference type="PROSITE" id="PS51898"/>
    </source>
</evidence>
<evidence type="ECO:0000256" key="1">
    <source>
        <dbReference type="ARBA" id="ARBA00022908"/>
    </source>
</evidence>
<feature type="region of interest" description="Disordered" evidence="5">
    <location>
        <begin position="371"/>
        <end position="405"/>
    </location>
</feature>
<sequence length="405" mass="44476">MSKREPTRGARSTISNPWPHLERTRGAGGQTYLYYRRAGRRTPLPGPEGSGTFIRAYEAARAATESQAPRTTGRHTLDDAITLYLASADFLAHAANTRTDYRRVLDPFRAQFGTLALPAIDEAWIAALREKYAAAPVAWNSLRSRMISVVRLYRTLQPGVLGANHWETSRRLKVPKPAVKAHRPWPAAVLVAVLRAATPEFRCLLVGYLLTAQRGGDVTRLESRQWNQANATLNLGQQKTGEPLLIHVPEALAAAFNAMADRHPKRLFVTPRGEAWTTSNAQETLRRLLGILGLDRYTLHGLRATGPVALKMLGFENRAIRSLTGHRTDANLEVYLDGVDHYPLARQAQEALAETFAPVLTQALSGANDRRFSGVTGRAARKSRAEPCQQAANSQQGGPDEGGNS</sequence>
<evidence type="ECO:0000256" key="3">
    <source>
        <dbReference type="ARBA" id="ARBA00023172"/>
    </source>
</evidence>
<gene>
    <name evidence="8" type="ORF">HEQ75_21565</name>
</gene>
<name>A0ABX1E9K6_9PROT</name>
<dbReference type="InterPro" id="IPR002104">
    <property type="entry name" value="Integrase_catalytic"/>
</dbReference>
<dbReference type="InterPro" id="IPR044068">
    <property type="entry name" value="CB"/>
</dbReference>
<keyword evidence="2 4" id="KW-0238">DNA-binding</keyword>
<evidence type="ECO:0000256" key="2">
    <source>
        <dbReference type="ARBA" id="ARBA00023125"/>
    </source>
</evidence>
<evidence type="ECO:0000313" key="8">
    <source>
        <dbReference type="EMBL" id="NKC33465.1"/>
    </source>
</evidence>
<dbReference type="Gene3D" id="1.10.443.10">
    <property type="entry name" value="Intergrase catalytic core"/>
    <property type="match status" value="1"/>
</dbReference>
<feature type="domain" description="Tyr recombinase" evidence="6">
    <location>
        <begin position="173"/>
        <end position="349"/>
    </location>
</feature>
<dbReference type="PROSITE" id="PS51898">
    <property type="entry name" value="TYR_RECOMBINASE"/>
    <property type="match status" value="1"/>
</dbReference>
<feature type="region of interest" description="Disordered" evidence="5">
    <location>
        <begin position="1"/>
        <end position="25"/>
    </location>
</feature>
<organism evidence="8 9">
    <name type="scientific">Falsiroseomonas selenitidurans</name>
    <dbReference type="NCBI Taxonomy" id="2716335"/>
    <lineage>
        <taxon>Bacteria</taxon>
        <taxon>Pseudomonadati</taxon>
        <taxon>Pseudomonadota</taxon>
        <taxon>Alphaproteobacteria</taxon>
        <taxon>Acetobacterales</taxon>
        <taxon>Roseomonadaceae</taxon>
        <taxon>Falsiroseomonas</taxon>
    </lineage>
</organism>
<keyword evidence="9" id="KW-1185">Reference proteome</keyword>
<protein>
    <submittedName>
        <fullName evidence="8">Tyrosine-type recombinase/integrase</fullName>
    </submittedName>
</protein>
<evidence type="ECO:0000313" key="9">
    <source>
        <dbReference type="Proteomes" id="UP000787635"/>
    </source>
</evidence>
<keyword evidence="3" id="KW-0233">DNA recombination</keyword>
<evidence type="ECO:0000256" key="4">
    <source>
        <dbReference type="PROSITE-ProRule" id="PRU01248"/>
    </source>
</evidence>
<dbReference type="SUPFAM" id="SSF56349">
    <property type="entry name" value="DNA breaking-rejoining enzymes"/>
    <property type="match status" value="1"/>
</dbReference>
<dbReference type="PROSITE" id="PS51900">
    <property type="entry name" value="CB"/>
    <property type="match status" value="1"/>
</dbReference>
<dbReference type="RefSeq" id="WP_168034191.1">
    <property type="nucleotide sequence ID" value="NZ_JAAVNE010000046.1"/>
</dbReference>
<reference evidence="8 9" key="1">
    <citation type="submission" date="2020-03" db="EMBL/GenBank/DDBJ databases">
        <title>Roseomonas selenitidurans sp. nov. isolated from urban soil.</title>
        <authorList>
            <person name="Liu H."/>
        </authorList>
    </citation>
    <scope>NUCLEOTIDE SEQUENCE [LARGE SCALE GENOMIC DNA]</scope>
    <source>
        <strain evidence="8 9">BU-1</strain>
    </source>
</reference>
<evidence type="ECO:0000259" key="7">
    <source>
        <dbReference type="PROSITE" id="PS51900"/>
    </source>
</evidence>
<dbReference type="EMBL" id="JAAVNE010000046">
    <property type="protein sequence ID" value="NKC33465.1"/>
    <property type="molecule type" value="Genomic_DNA"/>
</dbReference>
<dbReference type="InterPro" id="IPR011010">
    <property type="entry name" value="DNA_brk_join_enz"/>
</dbReference>